<dbReference type="PROSITE" id="PS50110">
    <property type="entry name" value="RESPONSE_REGULATORY"/>
    <property type="match status" value="1"/>
</dbReference>
<dbReference type="InterPro" id="IPR010093">
    <property type="entry name" value="SinI_DNA-bd"/>
</dbReference>
<protein>
    <recommendedName>
        <fullName evidence="3">Response regulatory domain-containing protein</fullName>
    </recommendedName>
</protein>
<dbReference type="GO" id="GO:0003677">
    <property type="term" value="F:DNA binding"/>
    <property type="evidence" value="ECO:0007669"/>
    <property type="project" value="InterPro"/>
</dbReference>
<dbReference type="InterPro" id="IPR050595">
    <property type="entry name" value="Bact_response_regulator"/>
</dbReference>
<dbReference type="InterPro" id="IPR041657">
    <property type="entry name" value="HTH_17"/>
</dbReference>
<evidence type="ECO:0000256" key="1">
    <source>
        <dbReference type="ARBA" id="ARBA00022553"/>
    </source>
</evidence>
<dbReference type="InterPro" id="IPR009061">
    <property type="entry name" value="DNA-bd_dom_put_sf"/>
</dbReference>
<keyword evidence="5" id="KW-1185">Reference proteome</keyword>
<accession>A0A1T1AVH1</accession>
<keyword evidence="1 2" id="KW-0597">Phosphoprotein</keyword>
<dbReference type="GO" id="GO:0000160">
    <property type="term" value="P:phosphorelay signal transduction system"/>
    <property type="evidence" value="ECO:0007669"/>
    <property type="project" value="InterPro"/>
</dbReference>
<reference evidence="4 5" key="1">
    <citation type="submission" date="2017-01" db="EMBL/GenBank/DDBJ databases">
        <title>Genome sequencing of Rhodoferax fermentans JCM 7819.</title>
        <authorList>
            <person name="Kim Y.J."/>
            <person name="Farh M.E.-A."/>
            <person name="Yang D.-C."/>
        </authorList>
    </citation>
    <scope>NUCLEOTIDE SEQUENCE [LARGE SCALE GENOMIC DNA]</scope>
    <source>
        <strain evidence="4 5">JCM 7819</strain>
    </source>
</reference>
<dbReference type="SUPFAM" id="SSF52172">
    <property type="entry name" value="CheY-like"/>
    <property type="match status" value="1"/>
</dbReference>
<sequence>MTEGTVKKSFCTTREAAVLLGVSVGTVQLWVESGLLQAWKTSGGHRRVLRDSIDGLLHKGVDVLSPVSIDPAPAATSRPLNVLVVEDDDNLLRLYKARLSLWPIKPVVSLADNGVTGLLMMGRSNPDLLITDLDMPGLDGFNMLRVLHQTPEMRHATIVVVTGLDPAEVERRGGVPPGVEVLPKPVPFDRLLAIATAVSKQRLSPGQVA</sequence>
<organism evidence="4 5">
    <name type="scientific">Rhodoferax fermentans</name>
    <dbReference type="NCBI Taxonomy" id="28066"/>
    <lineage>
        <taxon>Bacteria</taxon>
        <taxon>Pseudomonadati</taxon>
        <taxon>Pseudomonadota</taxon>
        <taxon>Betaproteobacteria</taxon>
        <taxon>Burkholderiales</taxon>
        <taxon>Comamonadaceae</taxon>
        <taxon>Rhodoferax</taxon>
    </lineage>
</organism>
<dbReference type="RefSeq" id="WP_078365936.1">
    <property type="nucleotide sequence ID" value="NZ_MTJN01000002.1"/>
</dbReference>
<dbReference type="NCBIfam" id="TIGR01764">
    <property type="entry name" value="excise"/>
    <property type="match status" value="1"/>
</dbReference>
<dbReference type="Proteomes" id="UP000190750">
    <property type="component" value="Unassembled WGS sequence"/>
</dbReference>
<evidence type="ECO:0000313" key="4">
    <source>
        <dbReference type="EMBL" id="OOV08071.1"/>
    </source>
</evidence>
<evidence type="ECO:0000259" key="3">
    <source>
        <dbReference type="PROSITE" id="PS50110"/>
    </source>
</evidence>
<dbReference type="STRING" id="28066.RF819_16280"/>
<comment type="caution">
    <text evidence="4">The sequence shown here is derived from an EMBL/GenBank/DDBJ whole genome shotgun (WGS) entry which is preliminary data.</text>
</comment>
<name>A0A1T1AVH1_RHOFE</name>
<dbReference type="Pfam" id="PF00072">
    <property type="entry name" value="Response_reg"/>
    <property type="match status" value="1"/>
</dbReference>
<feature type="domain" description="Response regulatory" evidence="3">
    <location>
        <begin position="81"/>
        <end position="199"/>
    </location>
</feature>
<gene>
    <name evidence="4" type="ORF">RF819_16280</name>
</gene>
<dbReference type="CDD" id="cd00156">
    <property type="entry name" value="REC"/>
    <property type="match status" value="1"/>
</dbReference>
<dbReference type="SMART" id="SM00448">
    <property type="entry name" value="REC"/>
    <property type="match status" value="1"/>
</dbReference>
<evidence type="ECO:0000256" key="2">
    <source>
        <dbReference type="PROSITE-ProRule" id="PRU00169"/>
    </source>
</evidence>
<feature type="modified residue" description="4-aspartylphosphate" evidence="2">
    <location>
        <position position="132"/>
    </location>
</feature>
<dbReference type="InterPro" id="IPR001789">
    <property type="entry name" value="Sig_transdc_resp-reg_receiver"/>
</dbReference>
<dbReference type="AlphaFoldDB" id="A0A1T1AVH1"/>
<dbReference type="Pfam" id="PF12728">
    <property type="entry name" value="HTH_17"/>
    <property type="match status" value="1"/>
</dbReference>
<dbReference type="Gene3D" id="1.10.1660.10">
    <property type="match status" value="1"/>
</dbReference>
<proteinExistence type="predicted"/>
<dbReference type="Gene3D" id="3.40.50.2300">
    <property type="match status" value="1"/>
</dbReference>
<dbReference type="PANTHER" id="PTHR44591">
    <property type="entry name" value="STRESS RESPONSE REGULATOR PROTEIN 1"/>
    <property type="match status" value="1"/>
</dbReference>
<dbReference type="CDD" id="cd04762">
    <property type="entry name" value="HTH_MerR-trunc"/>
    <property type="match status" value="1"/>
</dbReference>
<dbReference type="PANTHER" id="PTHR44591:SF23">
    <property type="entry name" value="CHEY SUBFAMILY"/>
    <property type="match status" value="1"/>
</dbReference>
<evidence type="ECO:0000313" key="5">
    <source>
        <dbReference type="Proteomes" id="UP000190750"/>
    </source>
</evidence>
<dbReference type="EMBL" id="MTJN01000002">
    <property type="protein sequence ID" value="OOV08071.1"/>
    <property type="molecule type" value="Genomic_DNA"/>
</dbReference>
<dbReference type="OrthoDB" id="5416564at2"/>
<dbReference type="InterPro" id="IPR011006">
    <property type="entry name" value="CheY-like_superfamily"/>
</dbReference>
<dbReference type="SUPFAM" id="SSF46955">
    <property type="entry name" value="Putative DNA-binding domain"/>
    <property type="match status" value="1"/>
</dbReference>